<feature type="domain" description="NAD-dependent epimerase/dehydratase" evidence="2">
    <location>
        <begin position="6"/>
        <end position="207"/>
    </location>
</feature>
<dbReference type="InterPro" id="IPR036291">
    <property type="entry name" value="NAD(P)-bd_dom_sf"/>
</dbReference>
<reference evidence="4" key="1">
    <citation type="journal article" date="2019" name="Int. J. Syst. Evol. Microbiol.">
        <title>The Global Catalogue of Microorganisms (GCM) 10K type strain sequencing project: providing services to taxonomists for standard genome sequencing and annotation.</title>
        <authorList>
            <consortium name="The Broad Institute Genomics Platform"/>
            <consortium name="The Broad Institute Genome Sequencing Center for Infectious Disease"/>
            <person name="Wu L."/>
            <person name="Ma J."/>
        </authorList>
    </citation>
    <scope>NUCLEOTIDE SEQUENCE [LARGE SCALE GENOMIC DNA]</scope>
    <source>
        <strain evidence="4">CCUG 58938</strain>
    </source>
</reference>
<comment type="caution">
    <text evidence="3">The sequence shown here is derived from an EMBL/GenBank/DDBJ whole genome shotgun (WGS) entry which is preliminary data.</text>
</comment>
<dbReference type="RefSeq" id="WP_377574184.1">
    <property type="nucleotide sequence ID" value="NZ_JBHTKA010000001.1"/>
</dbReference>
<dbReference type="EMBL" id="JBHTKA010000001">
    <property type="protein sequence ID" value="MFD0998087.1"/>
    <property type="molecule type" value="Genomic_DNA"/>
</dbReference>
<evidence type="ECO:0000313" key="3">
    <source>
        <dbReference type="EMBL" id="MFD0998087.1"/>
    </source>
</evidence>
<name>A0ABW3JVU3_9BACT</name>
<keyword evidence="1" id="KW-0812">Transmembrane</keyword>
<dbReference type="SUPFAM" id="SSF51735">
    <property type="entry name" value="NAD(P)-binding Rossmann-fold domains"/>
    <property type="match status" value="1"/>
</dbReference>
<feature type="transmembrane region" description="Helical" evidence="1">
    <location>
        <begin position="241"/>
        <end position="259"/>
    </location>
</feature>
<protein>
    <submittedName>
        <fullName evidence="3">NAD-dependent epimerase/dehydratase family protein</fullName>
    </submittedName>
</protein>
<evidence type="ECO:0000313" key="4">
    <source>
        <dbReference type="Proteomes" id="UP001597112"/>
    </source>
</evidence>
<keyword evidence="1" id="KW-0472">Membrane</keyword>
<accession>A0ABW3JVU3</accession>
<keyword evidence="1" id="KW-1133">Transmembrane helix</keyword>
<organism evidence="3 4">
    <name type="scientific">Ohtaekwangia kribbensis</name>
    <dbReference type="NCBI Taxonomy" id="688913"/>
    <lineage>
        <taxon>Bacteria</taxon>
        <taxon>Pseudomonadati</taxon>
        <taxon>Bacteroidota</taxon>
        <taxon>Cytophagia</taxon>
        <taxon>Cytophagales</taxon>
        <taxon>Fulvivirgaceae</taxon>
        <taxon>Ohtaekwangia</taxon>
    </lineage>
</organism>
<dbReference type="Gene3D" id="3.40.50.720">
    <property type="entry name" value="NAD(P)-binding Rossmann-like Domain"/>
    <property type="match status" value="1"/>
</dbReference>
<evidence type="ECO:0000259" key="2">
    <source>
        <dbReference type="Pfam" id="PF01370"/>
    </source>
</evidence>
<gene>
    <name evidence="3" type="ORF">ACFQ21_02175</name>
</gene>
<dbReference type="Pfam" id="PF01370">
    <property type="entry name" value="Epimerase"/>
    <property type="match status" value="1"/>
</dbReference>
<dbReference type="Proteomes" id="UP001597112">
    <property type="component" value="Unassembled WGS sequence"/>
</dbReference>
<sequence>MKFHVVIGASAVGVATAELLAERGEQVILVTRSGSGPNHPRIKRVAADATNADVLSKIAEGSSTIYNCASPPYNTWPKDWPPLASALLIAAERTHAVLATYSNLYGYGPVKGLMSEDTPLAATDPKLRVRADMWRNALTLHNAGRIRMTEIRSSDHLQPNSMFSLALCKPLLEGKTVMSPIPLDVPRSWTSVNDAAKLLVTVAEDSRAWGKAWHVPTSKPMTARELILRFAEVNGLERPKLIVIPYFILWIAGLFVSMIRELRATRYQFDSPFLIDSNAATATFGLKPEPIDEALHDTARLLKAKS</sequence>
<evidence type="ECO:0000256" key="1">
    <source>
        <dbReference type="SAM" id="Phobius"/>
    </source>
</evidence>
<proteinExistence type="predicted"/>
<dbReference type="InterPro" id="IPR001509">
    <property type="entry name" value="Epimerase_deHydtase"/>
</dbReference>
<keyword evidence="4" id="KW-1185">Reference proteome</keyword>